<feature type="chain" id="PRO_5012756551" evidence="1">
    <location>
        <begin position="29"/>
        <end position="199"/>
    </location>
</feature>
<feature type="signal peptide" evidence="1">
    <location>
        <begin position="1"/>
        <end position="28"/>
    </location>
</feature>
<evidence type="ECO:0000313" key="2">
    <source>
        <dbReference type="EMBL" id="ORY67349.1"/>
    </source>
</evidence>
<evidence type="ECO:0000256" key="1">
    <source>
        <dbReference type="SAM" id="SignalP"/>
    </source>
</evidence>
<name>A0A1Y2E742_9PEZI</name>
<reference evidence="2 3" key="1">
    <citation type="submission" date="2016-07" db="EMBL/GenBank/DDBJ databases">
        <title>Pervasive Adenine N6-methylation of Active Genes in Fungi.</title>
        <authorList>
            <consortium name="DOE Joint Genome Institute"/>
            <person name="Mondo S.J."/>
            <person name="Dannebaum R.O."/>
            <person name="Kuo R.C."/>
            <person name="Labutti K."/>
            <person name="Haridas S."/>
            <person name="Kuo A."/>
            <person name="Salamov A."/>
            <person name="Ahrendt S.R."/>
            <person name="Lipzen A."/>
            <person name="Sullivan W."/>
            <person name="Andreopoulos W.B."/>
            <person name="Clum A."/>
            <person name="Lindquist E."/>
            <person name="Daum C."/>
            <person name="Ramamoorthy G.K."/>
            <person name="Gryganskyi A."/>
            <person name="Culley D."/>
            <person name="Magnuson J.K."/>
            <person name="James T.Y."/>
            <person name="O'Malley M.A."/>
            <person name="Stajich J.E."/>
            <person name="Spatafora J.W."/>
            <person name="Visel A."/>
            <person name="Grigoriev I.V."/>
        </authorList>
    </citation>
    <scope>NUCLEOTIDE SEQUENCE [LARGE SCALE GENOMIC DNA]</scope>
    <source>
        <strain evidence="2 3">CBS 129021</strain>
    </source>
</reference>
<gene>
    <name evidence="2" type="ORF">BCR38DRAFT_155639</name>
</gene>
<evidence type="ECO:0000313" key="3">
    <source>
        <dbReference type="Proteomes" id="UP000193689"/>
    </source>
</evidence>
<comment type="caution">
    <text evidence="2">The sequence shown here is derived from an EMBL/GenBank/DDBJ whole genome shotgun (WGS) entry which is preliminary data.</text>
</comment>
<keyword evidence="1" id="KW-0732">Signal</keyword>
<organism evidence="2 3">
    <name type="scientific">Pseudomassariella vexata</name>
    <dbReference type="NCBI Taxonomy" id="1141098"/>
    <lineage>
        <taxon>Eukaryota</taxon>
        <taxon>Fungi</taxon>
        <taxon>Dikarya</taxon>
        <taxon>Ascomycota</taxon>
        <taxon>Pezizomycotina</taxon>
        <taxon>Sordariomycetes</taxon>
        <taxon>Xylariomycetidae</taxon>
        <taxon>Amphisphaeriales</taxon>
        <taxon>Pseudomassariaceae</taxon>
        <taxon>Pseudomassariella</taxon>
    </lineage>
</organism>
<dbReference type="AlphaFoldDB" id="A0A1Y2E742"/>
<protein>
    <submittedName>
        <fullName evidence="2">Uncharacterized protein</fullName>
    </submittedName>
</protein>
<dbReference type="Proteomes" id="UP000193689">
    <property type="component" value="Unassembled WGS sequence"/>
</dbReference>
<sequence>MGGSHERTRGSLVLWTLLISAPCLNGYAWEPRQASVCLVICRSECASCRSNSAPVLINWPAHIRPKAACSCISFAYKCSFLAHSSSNLTTINPTEGLWPRHRIFDRFCVFLPHISGECSSNKGNDDPWADTSGRGLENSFGLVEFPGSDGNAGVFDDFGYWGGDRMEISKESRYIKVCLVPGLFQSTIADPRPLWGGSH</sequence>
<dbReference type="EMBL" id="MCFJ01000004">
    <property type="protein sequence ID" value="ORY67349.1"/>
    <property type="molecule type" value="Genomic_DNA"/>
</dbReference>
<proteinExistence type="predicted"/>
<dbReference type="InParanoid" id="A0A1Y2E742"/>
<dbReference type="GeneID" id="63769959"/>
<accession>A0A1Y2E742</accession>
<keyword evidence="3" id="KW-1185">Reference proteome</keyword>
<dbReference type="RefSeq" id="XP_040717973.1">
    <property type="nucleotide sequence ID" value="XM_040853747.1"/>
</dbReference>